<dbReference type="InterPro" id="IPR049941">
    <property type="entry name" value="LPLAT_7/PORCN-like"/>
</dbReference>
<feature type="transmembrane region" description="Helical" evidence="1">
    <location>
        <begin position="65"/>
        <end position="88"/>
    </location>
</feature>
<evidence type="ECO:0000313" key="2">
    <source>
        <dbReference type="EMBL" id="AAI68934.1"/>
    </source>
</evidence>
<feature type="transmembrane region" description="Helical" evidence="1">
    <location>
        <begin position="33"/>
        <end position="53"/>
    </location>
</feature>
<keyword evidence="1" id="KW-0812">Transmembrane</keyword>
<dbReference type="GO" id="GO:0008374">
    <property type="term" value="F:O-acyltransferase activity"/>
    <property type="evidence" value="ECO:0007669"/>
    <property type="project" value="UniProtKB-ARBA"/>
</dbReference>
<reference evidence="2" key="1">
    <citation type="journal article" date="2004" name="Genome Res.">
        <title>The status, quality, and expansion of the NIH full-length cDNA project: the Mammalian Gene Collection (MGC).</title>
        <authorList>
            <consortium name="The MGC Project Team"/>
            <person name="Gerhard D.S."/>
            <person name="Wagner L."/>
            <person name="Feingold E.A."/>
            <person name="Shenmen C.M."/>
            <person name="Grouse L.H."/>
            <person name="Schuler G."/>
            <person name="Klein S.L."/>
            <person name="Old S."/>
            <person name="Rasooly R."/>
            <person name="Good P."/>
            <person name="Guyer M."/>
            <person name="Peck A.M."/>
            <person name="Derge J.G."/>
            <person name="Lipman D."/>
            <person name="Collins F.S."/>
            <person name="Jang W."/>
            <person name="Sherry S."/>
            <person name="Feolo M."/>
            <person name="Misquitta L."/>
            <person name="Lee E."/>
            <person name="Rotmistrovsky K."/>
            <person name="Greenhut S.F."/>
            <person name="Schaefer C.F."/>
            <person name="Buetow K."/>
            <person name="Bonner T.I."/>
            <person name="Haussler D."/>
            <person name="Kent J."/>
            <person name="Kiekhaus M."/>
            <person name="Furey T."/>
            <person name="Brent M."/>
            <person name="Prange C."/>
            <person name="Schreiber K."/>
            <person name="Shapiro N."/>
            <person name="Bhat N.K."/>
            <person name="Hopkins R.F."/>
            <person name="Hsie F."/>
            <person name="Driscoll T."/>
            <person name="Soares M.B."/>
            <person name="Casavant T.L."/>
            <person name="Scheetz T.E."/>
            <person name="Brown-stein M.J."/>
            <person name="Usdin T.B."/>
            <person name="Toshiyuki S."/>
            <person name="Carninci P."/>
            <person name="Piao Y."/>
            <person name="Dudekula D.B."/>
            <person name="Ko M.S."/>
            <person name="Kawakami K."/>
            <person name="Suzuki Y."/>
            <person name="Sugano S."/>
            <person name="Gruber C.E."/>
            <person name="Smith M.R."/>
            <person name="Simmons B."/>
            <person name="Moore T."/>
            <person name="Waterman R."/>
            <person name="Johnson S.L."/>
            <person name="Ruan Y."/>
            <person name="Wei C.L."/>
            <person name="Mathavan S."/>
            <person name="Gunaratne P.H."/>
            <person name="Wu J."/>
            <person name="Garcia A.M."/>
            <person name="Hulyk S.W."/>
            <person name="Fuh E."/>
            <person name="Yuan Y."/>
            <person name="Sneed A."/>
            <person name="Kowis C."/>
            <person name="Hodgson A."/>
            <person name="Muzny D.M."/>
            <person name="McPherson J."/>
            <person name="Gibbs R.A."/>
            <person name="Fahey J."/>
            <person name="Helton E."/>
            <person name="Ketteman M."/>
            <person name="Madan A."/>
            <person name="Rodrigues S."/>
            <person name="Sanchez A."/>
            <person name="Whiting M."/>
            <person name="Madari A."/>
            <person name="Young A.C."/>
            <person name="Wetherby K.D."/>
            <person name="Granite S.J."/>
            <person name="Kwong P.N."/>
            <person name="Brinkley C.P."/>
            <person name="Pearson R.L."/>
            <person name="Bouffard G.G."/>
            <person name="Blakesly R.W."/>
            <person name="Green E.D."/>
            <person name="Dickson M.C."/>
            <person name="Rodriguez A.C."/>
            <person name="Grimwood J."/>
            <person name="Schmutz J."/>
            <person name="Myers R.M."/>
            <person name="Butterfield Y.S."/>
            <person name="Griffith M."/>
            <person name="Griffith O.L."/>
            <person name="Krzywinski M.I."/>
            <person name="Liao N."/>
            <person name="Morin R."/>
            <person name="Morrin R."/>
            <person name="Palmquist D."/>
            <person name="Petrescu A.S."/>
            <person name="Skalska U."/>
            <person name="Smailus D.E."/>
            <person name="Stott J.M."/>
            <person name="Schnerch A."/>
            <person name="Schein J.E."/>
            <person name="Jones S.J."/>
            <person name="Holt R.A."/>
            <person name="Baross A."/>
            <person name="Marra M.A."/>
            <person name="Clifton S."/>
            <person name="Makowski K.A."/>
            <person name="Bosak S."/>
            <person name="Malek J."/>
        </authorList>
    </citation>
    <scope>NUCLEOTIDE SEQUENCE [LARGE SCALE MRNA]</scope>
    <source>
        <tissue evidence="2">Lung</tissue>
    </source>
</reference>
<evidence type="ECO:0000256" key="1">
    <source>
        <dbReference type="SAM" id="Phobius"/>
    </source>
</evidence>
<proteinExistence type="evidence at transcript level"/>
<gene>
    <name evidence="2 3" type="primary">Mboat1</name>
</gene>
<name>B5DF56_RAT</name>
<dbReference type="PANTHER" id="PTHR13906">
    <property type="entry name" value="PORCUPINE"/>
    <property type="match status" value="1"/>
</dbReference>
<dbReference type="PhylomeDB" id="B5DF56"/>
<protein>
    <submittedName>
        <fullName evidence="2">Mboat1 protein</fullName>
    </submittedName>
</protein>
<keyword evidence="1" id="KW-1133">Transmembrane helix</keyword>
<dbReference type="AGR" id="RGD:1565561"/>
<dbReference type="AlphaFoldDB" id="B5DF56"/>
<accession>B5DF56</accession>
<organism evidence="2">
    <name type="scientific">Rattus norvegicus</name>
    <name type="common">Rat</name>
    <dbReference type="NCBI Taxonomy" id="10116"/>
    <lineage>
        <taxon>Eukaryota</taxon>
        <taxon>Metazoa</taxon>
        <taxon>Chordata</taxon>
        <taxon>Craniata</taxon>
        <taxon>Vertebrata</taxon>
        <taxon>Euteleostomi</taxon>
        <taxon>Mammalia</taxon>
        <taxon>Eutheria</taxon>
        <taxon>Euarchontoglires</taxon>
        <taxon>Glires</taxon>
        <taxon>Rodentia</taxon>
        <taxon>Myomorpha</taxon>
        <taxon>Muroidea</taxon>
        <taxon>Muridae</taxon>
        <taxon>Murinae</taxon>
        <taxon>Rattus</taxon>
    </lineage>
</organism>
<dbReference type="RGD" id="1565561">
    <property type="gene designation" value="Mboat1"/>
</dbReference>
<sequence>MAARSPASLSYRTTGSTCLHPLSQLLGIPLDQVNFVACQLLALSAAFWFRIYLRPGKASPEVRHTLATILGIYFVVFCFGWYAVHLFVLVLMCYGVMVTASVSNIHRYSFFVAMGYLTICHISRIYIFHYGILTTDFSG</sequence>
<dbReference type="PANTHER" id="PTHR13906:SF6">
    <property type="entry name" value="LYSOPHOSPHOLIPID ACYLTRANSFERASE 1"/>
    <property type="match status" value="1"/>
</dbReference>
<dbReference type="EMBL" id="BC168934">
    <property type="protein sequence ID" value="AAI68934.1"/>
    <property type="molecule type" value="mRNA"/>
</dbReference>
<evidence type="ECO:0000313" key="3">
    <source>
        <dbReference type="RGD" id="1565561"/>
    </source>
</evidence>
<feature type="transmembrane region" description="Helical" evidence="1">
    <location>
        <begin position="108"/>
        <end position="127"/>
    </location>
</feature>
<keyword evidence="1" id="KW-0472">Membrane</keyword>